<comment type="caution">
    <text evidence="3">The sequence shown here is derived from an EMBL/GenBank/DDBJ whole genome shotgun (WGS) entry which is preliminary data.</text>
</comment>
<dbReference type="Pfam" id="PF01476">
    <property type="entry name" value="LysM"/>
    <property type="match status" value="1"/>
</dbReference>
<keyword evidence="1" id="KW-0175">Coiled coil</keyword>
<gene>
    <name evidence="3" type="ORF">CGW93_01720</name>
</gene>
<dbReference type="CDD" id="cd00118">
    <property type="entry name" value="LysM"/>
    <property type="match status" value="1"/>
</dbReference>
<dbReference type="EMBL" id="NMUJ01000013">
    <property type="protein sequence ID" value="OYV03260.1"/>
    <property type="molecule type" value="Genomic_DNA"/>
</dbReference>
<organism evidence="3 4">
    <name type="scientific">candidate division WOR-3 bacterium 4484_18</name>
    <dbReference type="NCBI Taxonomy" id="2020626"/>
    <lineage>
        <taxon>Bacteria</taxon>
        <taxon>Bacteria division WOR-3</taxon>
    </lineage>
</organism>
<feature type="domain" description="LysM" evidence="2">
    <location>
        <begin position="87"/>
        <end position="136"/>
    </location>
</feature>
<name>A0A257LV11_UNCW3</name>
<proteinExistence type="predicted"/>
<accession>A0A257LV11</accession>
<evidence type="ECO:0000313" key="3">
    <source>
        <dbReference type="EMBL" id="OYV03260.1"/>
    </source>
</evidence>
<dbReference type="AlphaFoldDB" id="A0A257LV11"/>
<evidence type="ECO:0000313" key="4">
    <source>
        <dbReference type="Proteomes" id="UP000216312"/>
    </source>
</evidence>
<feature type="coiled-coil region" evidence="1">
    <location>
        <begin position="26"/>
        <end position="81"/>
    </location>
</feature>
<dbReference type="SMART" id="SM00257">
    <property type="entry name" value="LysM"/>
    <property type="match status" value="1"/>
</dbReference>
<dbReference type="Proteomes" id="UP000216312">
    <property type="component" value="Unassembled WGS sequence"/>
</dbReference>
<dbReference type="InterPro" id="IPR052196">
    <property type="entry name" value="Bact_Kbp"/>
</dbReference>
<dbReference type="Gene3D" id="3.10.350.10">
    <property type="entry name" value="LysM domain"/>
    <property type="match status" value="1"/>
</dbReference>
<dbReference type="PROSITE" id="PS51257">
    <property type="entry name" value="PROKAR_LIPOPROTEIN"/>
    <property type="match status" value="1"/>
</dbReference>
<dbReference type="PANTHER" id="PTHR34700:SF4">
    <property type="entry name" value="PHAGE-LIKE ELEMENT PBSX PROTEIN XKDP"/>
    <property type="match status" value="1"/>
</dbReference>
<dbReference type="InterPro" id="IPR018392">
    <property type="entry name" value="LysM"/>
</dbReference>
<reference evidence="4" key="1">
    <citation type="submission" date="2017-07" db="EMBL/GenBank/DDBJ databases">
        <title>Novel pathways for hydrocarbon cycling and metabolic interdependencies in hydrothermal sediment communities.</title>
        <authorList>
            <person name="Dombrowski N."/>
            <person name="Seitz K."/>
            <person name="Teske A."/>
            <person name="Baker B."/>
        </authorList>
    </citation>
    <scope>NUCLEOTIDE SEQUENCE [LARGE SCALE GENOMIC DNA]</scope>
</reference>
<dbReference type="PROSITE" id="PS51782">
    <property type="entry name" value="LYSM"/>
    <property type="match status" value="1"/>
</dbReference>
<sequence length="139" mass="15691">MRAITLSIIAVALTTFVVAGCVRWAKPETMAAIQEAEAAVKSAEAKIAELEAKVDALQKEKAEKEAKVKELEAELASLKEQVEKPYIVYRIKKGDTLKKIALQFYGDEKKWKVIYEYNKDIIKDPDLILPCVEIRIPKE</sequence>
<dbReference type="SUPFAM" id="SSF54106">
    <property type="entry name" value="LysM domain"/>
    <property type="match status" value="1"/>
</dbReference>
<dbReference type="Gene3D" id="1.20.5.340">
    <property type="match status" value="1"/>
</dbReference>
<dbReference type="PANTHER" id="PTHR34700">
    <property type="entry name" value="POTASSIUM BINDING PROTEIN KBP"/>
    <property type="match status" value="1"/>
</dbReference>
<protein>
    <recommendedName>
        <fullName evidence="2">LysM domain-containing protein</fullName>
    </recommendedName>
</protein>
<evidence type="ECO:0000259" key="2">
    <source>
        <dbReference type="PROSITE" id="PS51782"/>
    </source>
</evidence>
<evidence type="ECO:0000256" key="1">
    <source>
        <dbReference type="SAM" id="Coils"/>
    </source>
</evidence>
<dbReference type="InterPro" id="IPR036779">
    <property type="entry name" value="LysM_dom_sf"/>
</dbReference>